<dbReference type="InterPro" id="IPR009100">
    <property type="entry name" value="AcylCoA_DH/oxidase_NM_dom_sf"/>
</dbReference>
<dbReference type="EMBL" id="CR543861">
    <property type="protein sequence ID" value="CAG68877.1"/>
    <property type="molecule type" value="Genomic_DNA"/>
</dbReference>
<dbReference type="KEGG" id="aci:ACIAD2065"/>
<dbReference type="SUPFAM" id="SSF47203">
    <property type="entry name" value="Acyl-CoA dehydrogenase C-terminal domain-like"/>
    <property type="match status" value="1"/>
</dbReference>
<comment type="similarity">
    <text evidence="2">Belongs to the HpaH/HsaA monooxygenase family.</text>
</comment>
<dbReference type="InterPro" id="IPR036250">
    <property type="entry name" value="AcylCo_DH-like_C"/>
</dbReference>
<dbReference type="InterPro" id="IPR013107">
    <property type="entry name" value="Acyl-CoA_DH_C"/>
</dbReference>
<sequence length="422" mass="46598">MLAMHGSKEKMMTSYQTIIQNHQPLAPARYTAKRIIKNDAEALQIATELSQSFKEKSIQRDAERVLPFDEIEAFSQSGLWAITVPKRYGGAEVSSLTLAKIIALFSGVDGSIGQIPQNHFYALEVLRNTGTEQQKQRLYQEVLSGLRLGNALAEFKPKNASLKQTQIKAIETGYVINGEKFYCTGSLFAHRIPTLVIDEEGREYLAFVRSDSEGLSLIDNWTGFGQRVTGSGGVKFTQVFVAAEDVIPFDSAFQHPTLVGPFAQLMHAAIEVGIARAAFEEALKRVHAARPWIDSNVDAAAQDPLTIYEIGRVAADVHASEALLKHAALTIDEVRLNTNVETIAKASIAVAKIRAHSTETALKASSKLIELAGSRGSQSVDGLDRFWRNARVHTLHDAARWKYYFIGNYVLNDIFPPRRGTL</sequence>
<reference evidence="5 6" key="1">
    <citation type="journal article" date="2004" name="Nucleic Acids Res.">
        <title>Unique features revealed by the genome sequence of Acinetobacter sp. ADP1, a versatile and naturally transformation competent bacterium.</title>
        <authorList>
            <person name="Barbe V."/>
            <person name="Vallenet D."/>
            <person name="Fonknechten N."/>
            <person name="Kreimeyer A."/>
            <person name="Oztas S."/>
            <person name="Labarre L."/>
            <person name="Cruveiller S."/>
            <person name="Robert C."/>
            <person name="Duprat S."/>
            <person name="Wincker P."/>
            <person name="Ornston L.N."/>
            <person name="Weissenbach J."/>
            <person name="Marliere P."/>
            <person name="Cohen G.N."/>
            <person name="Medigue C."/>
        </authorList>
    </citation>
    <scope>NUCLEOTIDE SEQUENCE [LARGE SCALE GENOMIC DNA]</scope>
    <source>
        <strain evidence="6">ATCC 33305 / BD413 / ADP1</strain>
    </source>
</reference>
<dbReference type="GO" id="GO:0005737">
    <property type="term" value="C:cytoplasm"/>
    <property type="evidence" value="ECO:0007669"/>
    <property type="project" value="TreeGrafter"/>
</dbReference>
<accession>Q6FAN6</accession>
<dbReference type="GO" id="GO:0016712">
    <property type="term" value="F:oxidoreductase activity, acting on paired donors, with incorporation or reduction of molecular oxygen, reduced flavin or flavoprotein as one donor, and incorporation of one atom of oxygen"/>
    <property type="evidence" value="ECO:0007669"/>
    <property type="project" value="TreeGrafter"/>
</dbReference>
<dbReference type="GO" id="GO:0003995">
    <property type="term" value="F:acyl-CoA dehydrogenase activity"/>
    <property type="evidence" value="ECO:0007669"/>
    <property type="project" value="TreeGrafter"/>
</dbReference>
<dbReference type="STRING" id="202950.GCA_001485005_00313"/>
<dbReference type="InterPro" id="IPR023922">
    <property type="entry name" value="S04_starv_induced_SfnB"/>
</dbReference>
<dbReference type="Gene3D" id="1.20.140.10">
    <property type="entry name" value="Butyryl-CoA Dehydrogenase, subunit A, domain 3"/>
    <property type="match status" value="1"/>
</dbReference>
<evidence type="ECO:0000259" key="4">
    <source>
        <dbReference type="Pfam" id="PF08028"/>
    </source>
</evidence>
<dbReference type="InterPro" id="IPR013786">
    <property type="entry name" value="AcylCoA_DH/ox_N"/>
</dbReference>
<evidence type="ECO:0008006" key="7">
    <source>
        <dbReference type="Google" id="ProtNLM"/>
    </source>
</evidence>
<evidence type="ECO:0000256" key="1">
    <source>
        <dbReference type="ARBA" id="ARBA00023002"/>
    </source>
</evidence>
<dbReference type="Pfam" id="PF02771">
    <property type="entry name" value="Acyl-CoA_dh_N"/>
    <property type="match status" value="1"/>
</dbReference>
<dbReference type="eggNOG" id="COG1960">
    <property type="taxonomic scope" value="Bacteria"/>
</dbReference>
<dbReference type="Pfam" id="PF08028">
    <property type="entry name" value="Acyl-CoA_dh_2"/>
    <property type="match status" value="1"/>
</dbReference>
<dbReference type="AlphaFoldDB" id="Q6FAN6"/>
<dbReference type="HOGENOM" id="CLU_018204_10_0_6"/>
<protein>
    <recommendedName>
        <fullName evidence="7">Acyl-CoA dehydrogenase</fullName>
    </recommendedName>
</protein>
<dbReference type="InterPro" id="IPR037069">
    <property type="entry name" value="AcylCoA_DH/ox_N_sf"/>
</dbReference>
<dbReference type="InterPro" id="IPR050741">
    <property type="entry name" value="Acyl-CoA_dehydrogenase"/>
</dbReference>
<dbReference type="Gene3D" id="2.40.110.10">
    <property type="entry name" value="Butyryl-CoA Dehydrogenase, subunit A, domain 2"/>
    <property type="match status" value="1"/>
</dbReference>
<proteinExistence type="inferred from homology"/>
<keyword evidence="1" id="KW-0560">Oxidoreductase</keyword>
<dbReference type="InterPro" id="IPR046373">
    <property type="entry name" value="Acyl-CoA_Oxase/DH_mid-dom_sf"/>
</dbReference>
<organism evidence="5 6">
    <name type="scientific">Acinetobacter baylyi (strain ATCC 33305 / BD413 / ADP1)</name>
    <dbReference type="NCBI Taxonomy" id="62977"/>
    <lineage>
        <taxon>Bacteria</taxon>
        <taxon>Pseudomonadati</taxon>
        <taxon>Pseudomonadota</taxon>
        <taxon>Gammaproteobacteria</taxon>
        <taxon>Moraxellales</taxon>
        <taxon>Moraxellaceae</taxon>
        <taxon>Acinetobacter</taxon>
    </lineage>
</organism>
<dbReference type="PANTHER" id="PTHR48083:SF19">
    <property type="entry name" value="FLAVIN-DEPENDENT MONOOXYGENASE, OXYGENASE SUBUNIT HSAA"/>
    <property type="match status" value="1"/>
</dbReference>
<name>Q6FAN6_ACIAD</name>
<feature type="domain" description="Acyl-CoA dehydrogenase/oxidase N-terminal" evidence="3">
    <location>
        <begin position="57"/>
        <end position="145"/>
    </location>
</feature>
<dbReference type="NCBIfam" id="TIGR04022">
    <property type="entry name" value="sulfur_SfnB"/>
    <property type="match status" value="1"/>
</dbReference>
<dbReference type="PIRSF" id="PIRSF016578">
    <property type="entry name" value="HsaA"/>
    <property type="match status" value="1"/>
</dbReference>
<gene>
    <name evidence="5" type="ordered locus">ACIAD2065</name>
</gene>
<evidence type="ECO:0000313" key="6">
    <source>
        <dbReference type="Proteomes" id="UP000000430"/>
    </source>
</evidence>
<dbReference type="GO" id="GO:0050660">
    <property type="term" value="F:flavin adenine dinucleotide binding"/>
    <property type="evidence" value="ECO:0007669"/>
    <property type="project" value="InterPro"/>
</dbReference>
<dbReference type="PANTHER" id="PTHR48083">
    <property type="entry name" value="MEDIUM-CHAIN SPECIFIC ACYL-COA DEHYDROGENASE, MITOCHONDRIAL-RELATED"/>
    <property type="match status" value="1"/>
</dbReference>
<evidence type="ECO:0000259" key="3">
    <source>
        <dbReference type="Pfam" id="PF02771"/>
    </source>
</evidence>
<evidence type="ECO:0000256" key="2">
    <source>
        <dbReference type="ARBA" id="ARBA00049661"/>
    </source>
</evidence>
<dbReference type="SUPFAM" id="SSF56645">
    <property type="entry name" value="Acyl-CoA dehydrogenase NM domain-like"/>
    <property type="match status" value="1"/>
</dbReference>
<feature type="domain" description="Acyl-CoA dehydrogenase C-terminal" evidence="4">
    <location>
        <begin position="265"/>
        <end position="399"/>
    </location>
</feature>
<evidence type="ECO:0000313" key="5">
    <source>
        <dbReference type="EMBL" id="CAG68877.1"/>
    </source>
</evidence>
<dbReference type="GO" id="GO:0033539">
    <property type="term" value="P:fatty acid beta-oxidation using acyl-CoA dehydrogenase"/>
    <property type="evidence" value="ECO:0007669"/>
    <property type="project" value="TreeGrafter"/>
</dbReference>
<dbReference type="Gene3D" id="1.10.540.10">
    <property type="entry name" value="Acyl-CoA dehydrogenase/oxidase, N-terminal domain"/>
    <property type="match status" value="1"/>
</dbReference>
<dbReference type="Proteomes" id="UP000000430">
    <property type="component" value="Chromosome"/>
</dbReference>